<protein>
    <submittedName>
        <fullName evidence="2">Uncharacterized protein</fullName>
    </submittedName>
</protein>
<evidence type="ECO:0000313" key="2">
    <source>
        <dbReference type="EMBL" id="VFK16819.1"/>
    </source>
</evidence>
<accession>A0A450WIG2</accession>
<dbReference type="AlphaFoldDB" id="A0A450WIG2"/>
<sequence>MLASIAKFGSSNFLITLFRISRATHLARRGRKQNFGIPAYLLPSLAKLVPGTPCRDDKGGGWKGWRSLCSNRARHDLPLGKQNRYFVKLDSFSEAEREINKLVAENHSAGRHSSRHSGEDAEIQHHGW</sequence>
<feature type="compositionally biased region" description="Basic and acidic residues" evidence="1">
    <location>
        <begin position="116"/>
        <end position="128"/>
    </location>
</feature>
<gene>
    <name evidence="2" type="ORF">BECKLFY1418C_GA0070996_102615</name>
</gene>
<name>A0A450WIG2_9GAMM</name>
<proteinExistence type="predicted"/>
<dbReference type="EMBL" id="CAADFN010000026">
    <property type="protein sequence ID" value="VFK16819.1"/>
    <property type="molecule type" value="Genomic_DNA"/>
</dbReference>
<evidence type="ECO:0000256" key="1">
    <source>
        <dbReference type="SAM" id="MobiDB-lite"/>
    </source>
</evidence>
<organism evidence="2">
    <name type="scientific">Candidatus Kentrum sp. LFY</name>
    <dbReference type="NCBI Taxonomy" id="2126342"/>
    <lineage>
        <taxon>Bacteria</taxon>
        <taxon>Pseudomonadati</taxon>
        <taxon>Pseudomonadota</taxon>
        <taxon>Gammaproteobacteria</taxon>
        <taxon>Candidatus Kentrum</taxon>
    </lineage>
</organism>
<feature type="region of interest" description="Disordered" evidence="1">
    <location>
        <begin position="105"/>
        <end position="128"/>
    </location>
</feature>
<reference evidence="2" key="1">
    <citation type="submission" date="2019-02" db="EMBL/GenBank/DDBJ databases">
        <authorList>
            <person name="Gruber-Vodicka R. H."/>
            <person name="Seah K. B. B."/>
        </authorList>
    </citation>
    <scope>NUCLEOTIDE SEQUENCE</scope>
    <source>
        <strain evidence="2">BECK_BY7</strain>
    </source>
</reference>